<feature type="domain" description="Carrier" evidence="4">
    <location>
        <begin position="44"/>
        <end position="120"/>
    </location>
</feature>
<keyword evidence="3" id="KW-0597">Phosphoprotein</keyword>
<evidence type="ECO:0000313" key="5">
    <source>
        <dbReference type="EMBL" id="OUM46463.1"/>
    </source>
</evidence>
<sequence length="540" mass="62151">LPSYMVPAHFVKMDALPLTINGKFDTKSLPKWNSAVQASVERIGPRNETEKKLVTIWSSVLGIEQSAIDVHDNFFELGGHSMKIMETLVKTLSEGWNVTIKDYYELQTISKIAKKIDNGTSIYAQSNKSQLQFLKPPKKRVGPKKSHQTFDQGIGVLLTGVTGYLGIHLLEQLLDTTKCKVYCLIRGRDEEEAQLRLLKNLWFYFKDKFTKYEALINERIFIVNGDLAEKRFGLNEDMYVTLHKNIKTVIHAAALTKHFGDYADFERANVKSLKEILIFVGNDKKLHYISTMSVSGQFALGEEKKVFRENDFYIEQNYEDNVYVKSKFLAEHEVFKAISKGVNANIYRVGNLTNRYSDGQHQVNIIDNAFMSRLKFVLQYGVVSNSLLSSKVEFTPVDYCSNAIIRLVTSNIDTDNVQDYIFHMYNHQKLELKDMVEIFKQIGHSIEVLGDSEYQQLMLKISQDENRQEDIQMLMVSGEKMDDRYKVVKLDSIRTQKELEIIDFGWPEINIEYLQKVVEYMNSSGFLLPDELGILHAVTK</sequence>
<proteinExistence type="predicted"/>
<evidence type="ECO:0000313" key="6">
    <source>
        <dbReference type="Proteomes" id="UP000195321"/>
    </source>
</evidence>
<dbReference type="Pfam" id="PF00550">
    <property type="entry name" value="PP-binding"/>
    <property type="match status" value="1"/>
</dbReference>
<dbReference type="InterPro" id="IPR009081">
    <property type="entry name" value="PP-bd_ACP"/>
</dbReference>
<dbReference type="SUPFAM" id="SSF51735">
    <property type="entry name" value="NAD(P)-binding Rossmann-fold domains"/>
    <property type="match status" value="1"/>
</dbReference>
<dbReference type="SUPFAM" id="SSF56801">
    <property type="entry name" value="Acetyl-CoA synthetase-like"/>
    <property type="match status" value="1"/>
</dbReference>
<dbReference type="InterPro" id="IPR036291">
    <property type="entry name" value="NAD(P)-bd_dom_sf"/>
</dbReference>
<gene>
    <name evidence="5" type="ORF">BW425_23420</name>
</gene>
<dbReference type="Pfam" id="PF07993">
    <property type="entry name" value="NAD_binding_4"/>
    <property type="match status" value="1"/>
</dbReference>
<evidence type="ECO:0000256" key="3">
    <source>
        <dbReference type="ARBA" id="ARBA00022553"/>
    </source>
</evidence>
<dbReference type="Gene3D" id="3.40.50.720">
    <property type="entry name" value="NAD(P)-binding Rossmann-like Domain"/>
    <property type="match status" value="1"/>
</dbReference>
<dbReference type="PANTHER" id="PTHR44845:SF6">
    <property type="entry name" value="BETA-ALANINE-ACTIVATING ENZYME"/>
    <property type="match status" value="1"/>
</dbReference>
<accession>A0A1Y3MH10</accession>
<organism evidence="5 6">
    <name type="scientific">Bacillus pseudomycoides</name>
    <dbReference type="NCBI Taxonomy" id="64104"/>
    <lineage>
        <taxon>Bacteria</taxon>
        <taxon>Bacillati</taxon>
        <taxon>Bacillota</taxon>
        <taxon>Bacilli</taxon>
        <taxon>Bacillales</taxon>
        <taxon>Bacillaceae</taxon>
        <taxon>Bacillus</taxon>
        <taxon>Bacillus cereus group</taxon>
    </lineage>
</organism>
<evidence type="ECO:0000256" key="2">
    <source>
        <dbReference type="ARBA" id="ARBA00022450"/>
    </source>
</evidence>
<dbReference type="InterPro" id="IPR013120">
    <property type="entry name" value="FAR_NAD-bd"/>
</dbReference>
<dbReference type="SUPFAM" id="SSF47336">
    <property type="entry name" value="ACP-like"/>
    <property type="match status" value="1"/>
</dbReference>
<feature type="non-terminal residue" evidence="5">
    <location>
        <position position="1"/>
    </location>
</feature>
<protein>
    <submittedName>
        <fullName evidence="5">Non-ribosomal peptide synthetase</fullName>
    </submittedName>
</protein>
<dbReference type="CDD" id="cd05235">
    <property type="entry name" value="SDR_e1"/>
    <property type="match status" value="1"/>
</dbReference>
<dbReference type="PANTHER" id="PTHR44845">
    <property type="entry name" value="CARRIER DOMAIN-CONTAINING PROTEIN"/>
    <property type="match status" value="1"/>
</dbReference>
<dbReference type="NCBIfam" id="TIGR01746">
    <property type="entry name" value="Thioester-redct"/>
    <property type="match status" value="1"/>
</dbReference>
<reference evidence="5 6" key="1">
    <citation type="submission" date="2017-02" db="EMBL/GenBank/DDBJ databases">
        <title>Bacillus pseudomycoides isolate FSL K6-0042.</title>
        <authorList>
            <person name="Kovac J."/>
        </authorList>
    </citation>
    <scope>NUCLEOTIDE SEQUENCE [LARGE SCALE GENOMIC DNA]</scope>
    <source>
        <strain evidence="5 6">FSL K6-0042</strain>
    </source>
</reference>
<evidence type="ECO:0000256" key="1">
    <source>
        <dbReference type="ARBA" id="ARBA00001957"/>
    </source>
</evidence>
<dbReference type="InterPro" id="IPR010080">
    <property type="entry name" value="Thioester_reductase-like_dom"/>
</dbReference>
<dbReference type="Gene3D" id="3.30.300.30">
    <property type="match status" value="1"/>
</dbReference>
<evidence type="ECO:0000259" key="4">
    <source>
        <dbReference type="PROSITE" id="PS50075"/>
    </source>
</evidence>
<dbReference type="InterPro" id="IPR045851">
    <property type="entry name" value="AMP-bd_C_sf"/>
</dbReference>
<dbReference type="Gene3D" id="1.10.1200.10">
    <property type="entry name" value="ACP-like"/>
    <property type="match status" value="1"/>
</dbReference>
<dbReference type="RefSeq" id="WP_140386104.1">
    <property type="nucleotide sequence ID" value="NZ_MWPX01000044.1"/>
</dbReference>
<dbReference type="FunFam" id="1.10.1200.10:FF:000005">
    <property type="entry name" value="Nonribosomal peptide synthetase 1"/>
    <property type="match status" value="1"/>
</dbReference>
<dbReference type="InterPro" id="IPR036736">
    <property type="entry name" value="ACP-like_sf"/>
</dbReference>
<dbReference type="AlphaFoldDB" id="A0A1Y3MH10"/>
<dbReference type="Proteomes" id="UP000195321">
    <property type="component" value="Unassembled WGS sequence"/>
</dbReference>
<name>A0A1Y3MH10_9BACI</name>
<keyword evidence="2" id="KW-0596">Phosphopantetheine</keyword>
<dbReference type="EMBL" id="MWPX01000044">
    <property type="protein sequence ID" value="OUM46463.1"/>
    <property type="molecule type" value="Genomic_DNA"/>
</dbReference>
<comment type="caution">
    <text evidence="5">The sequence shown here is derived from an EMBL/GenBank/DDBJ whole genome shotgun (WGS) entry which is preliminary data.</text>
</comment>
<comment type="cofactor">
    <cofactor evidence="1">
        <name>pantetheine 4'-phosphate</name>
        <dbReference type="ChEBI" id="CHEBI:47942"/>
    </cofactor>
</comment>
<dbReference type="PROSITE" id="PS50075">
    <property type="entry name" value="CARRIER"/>
    <property type="match status" value="1"/>
</dbReference>